<protein>
    <submittedName>
        <fullName evidence="1">Uncharacterized protein</fullName>
    </submittedName>
</protein>
<comment type="caution">
    <text evidence="1">The sequence shown here is derived from an EMBL/GenBank/DDBJ whole genome shotgun (WGS) entry which is preliminary data.</text>
</comment>
<evidence type="ECO:0000313" key="2">
    <source>
        <dbReference type="Proteomes" id="UP001143304"/>
    </source>
</evidence>
<sequence length="832" mass="93299">MFDKKTLPVMKIYLTNGALDKLYQKRRQTLNKPGQILIKDDNDWVKASIILNSGNEIKELNTRLRLKGDWPDHYEHPTKLSFRIKVLGESYALGMKRFSIQHPNTRSFQAEPLMLDEMRNWGILAPKYRFIDVRINDYPIGIMALEEHVSKEMLESQRRREGPILVVDEDPIWRQKDLNAQTAAAAGANNPPLNSSNLRIIDLPIKQFGAPSFSIGSTKTTNAIRAISLYRDFIDGKRSAETVFDLEKMARWWVLVNAWYSCHGVAYHNRRFYFNPTTNLLEPIAFDNAPRPHGRGEYVENCDIFVANRLQGDVNFQTHVLDFSQLLLETYQSAAWQSNFKARQAKAQNILLLDGFDTRPLLPKEVVQNLSYFLKALTFTNAETIVSDSTSSSMASYSDAPLYSHLRTFFFPLDSGLSLEIKNLSYDPIEDIRITIDDNQDAPRVVQGPQLLPAYNTDGAQEQHIITMNIDEPFTDTTKITVDYTYRDVAMSMLAVPQHRNHVTGFKSMSGSSLFERSGVSQDSAKKSIRFTGSHEISESLEVDKGWSVVLAEGSSLALIDGATLKIRGPLYIQGTEEDPVTIEVTPSPEYNDAGAWGGILVSQSPRRSRIQHAVLRGAGSATLANRQDYYGITGCLTFYESDVDIVDSTFSDMHCEDALNIVRSNFTISHTTIERPRADGFDSDFSHGELRDSRFLDTGNDAVDISGTRLTLKNIYFRNIGDKSISVGEKSILHASRLNIDFAATGVASKDKSTAHIIDSHFANISGSGLITYIKKREYGSASIDCDNCTFTNTTYKATNQLGSKIRIDGVAQAVTNYQLAHLREAGFVTE</sequence>
<proteinExistence type="predicted"/>
<accession>A0ABT3T8R7</accession>
<name>A0ABT3T8R7_9GAMM</name>
<dbReference type="EMBL" id="SHNO01000001">
    <property type="protein sequence ID" value="MCX2978671.1"/>
    <property type="molecule type" value="Genomic_DNA"/>
</dbReference>
<dbReference type="SUPFAM" id="SSF51126">
    <property type="entry name" value="Pectin lyase-like"/>
    <property type="match status" value="1"/>
</dbReference>
<dbReference type="InterPro" id="IPR012334">
    <property type="entry name" value="Pectin_lyas_fold"/>
</dbReference>
<keyword evidence="2" id="KW-1185">Reference proteome</keyword>
<dbReference type="Proteomes" id="UP001143304">
    <property type="component" value="Unassembled WGS sequence"/>
</dbReference>
<reference evidence="1" key="1">
    <citation type="submission" date="2019-02" db="EMBL/GenBank/DDBJ databases">
        <authorList>
            <person name="Li S.-H."/>
        </authorList>
    </citation>
    <scope>NUCLEOTIDE SEQUENCE</scope>
    <source>
        <strain evidence="1">IMCC11814</strain>
    </source>
</reference>
<dbReference type="Gene3D" id="2.160.20.10">
    <property type="entry name" value="Single-stranded right-handed beta-helix, Pectin lyase-like"/>
    <property type="match status" value="1"/>
</dbReference>
<gene>
    <name evidence="1" type="ORF">EYC82_14995</name>
</gene>
<dbReference type="InterPro" id="IPR011050">
    <property type="entry name" value="Pectin_lyase_fold/virulence"/>
</dbReference>
<organism evidence="1 2">
    <name type="scientific">Candidatus Marimicrobium litorale</name>
    <dbReference type="NCBI Taxonomy" id="2518991"/>
    <lineage>
        <taxon>Bacteria</taxon>
        <taxon>Pseudomonadati</taxon>
        <taxon>Pseudomonadota</taxon>
        <taxon>Gammaproteobacteria</taxon>
        <taxon>Cellvibrionales</taxon>
        <taxon>Halieaceae</taxon>
        <taxon>Marimicrobium</taxon>
    </lineage>
</organism>
<evidence type="ECO:0000313" key="1">
    <source>
        <dbReference type="EMBL" id="MCX2978671.1"/>
    </source>
</evidence>